<feature type="transmembrane region" description="Helical" evidence="9">
    <location>
        <begin position="21"/>
        <end position="37"/>
    </location>
</feature>
<dbReference type="VEuPathDB" id="TrichDB:TVAG_478850"/>
<dbReference type="AlphaFoldDB" id="A2E001"/>
<dbReference type="CDD" id="cd12082">
    <property type="entry name" value="MATE_like"/>
    <property type="match status" value="1"/>
</dbReference>
<evidence type="ECO:0000256" key="8">
    <source>
        <dbReference type="SAM" id="MobiDB-lite"/>
    </source>
</evidence>
<evidence type="ECO:0000256" key="2">
    <source>
        <dbReference type="ARBA" id="ARBA00010199"/>
    </source>
</evidence>
<sequence>MQKPLSEEQLRYEKHGPLRTLLQLSVGPLIYFLGIAIHDAIDLLLISKAYDEREVQIVGFASTVRYLCMAANIYFSIACVARNSGLIAENRYEAAAQVTADLYRLAFVSMLVIPIICYFIAKPLLKYIGCPDDSIPDAQKYLIPELAFMPLISTFQMSCGLLQSEGRSVLAGIMQFTAFFLNCGFFGPILLFGVKVAFKYAGFAFALSQSVPGLVLTFLIFTQKFKSITSWKNLIKKPIYETYVGLKIASPYILNVIMGLFPPLVAINFLVTAAFATGVGIPCGRALSVFFKLQPIANCFSIAFGQGLLGPGSYSFSQKNNKRVRSLFYYALTITLVLQFIFVPIIVFAPVSIAKIWLHEEDTLNYAKKLLPKPFFTNWTTACNEVVTALLQCMGYAWVAMAPSIVRGIFYIVYSLILYYTNKFDSIRMIYTYCLNDTTILILDIIIVIKPLIQLYSETTSLDDSKSDSKKDDSTTPTDMEDEDDKEMICESL</sequence>
<organism evidence="10 11">
    <name type="scientific">Trichomonas vaginalis (strain ATCC PRA-98 / G3)</name>
    <dbReference type="NCBI Taxonomy" id="412133"/>
    <lineage>
        <taxon>Eukaryota</taxon>
        <taxon>Metamonada</taxon>
        <taxon>Parabasalia</taxon>
        <taxon>Trichomonadida</taxon>
        <taxon>Trichomonadidae</taxon>
        <taxon>Trichomonas</taxon>
    </lineage>
</organism>
<evidence type="ECO:0000256" key="1">
    <source>
        <dbReference type="ARBA" id="ARBA00004651"/>
    </source>
</evidence>
<feature type="transmembrane region" description="Helical" evidence="9">
    <location>
        <begin position="200"/>
        <end position="221"/>
    </location>
</feature>
<evidence type="ECO:0000256" key="6">
    <source>
        <dbReference type="ARBA" id="ARBA00022989"/>
    </source>
</evidence>
<dbReference type="RefSeq" id="XP_001326283.1">
    <property type="nucleotide sequence ID" value="XM_001326248.1"/>
</dbReference>
<feature type="transmembrane region" description="Helical" evidence="9">
    <location>
        <begin position="327"/>
        <end position="349"/>
    </location>
</feature>
<feature type="transmembrane region" description="Helical" evidence="9">
    <location>
        <begin position="396"/>
        <end position="421"/>
    </location>
</feature>
<dbReference type="PANTHER" id="PTHR43549:SF2">
    <property type="entry name" value="MULTIDRUG RESISTANCE PROTEIN NORM-RELATED"/>
    <property type="match status" value="1"/>
</dbReference>
<gene>
    <name evidence="10" type="ORF">TVAG_478850</name>
</gene>
<dbReference type="InterPro" id="IPR052031">
    <property type="entry name" value="Membrane_Transporter-Flippase"/>
</dbReference>
<dbReference type="GO" id="GO:0015297">
    <property type="term" value="F:antiporter activity"/>
    <property type="evidence" value="ECO:0007669"/>
    <property type="project" value="InterPro"/>
</dbReference>
<feature type="transmembrane region" description="Helical" evidence="9">
    <location>
        <begin position="433"/>
        <end position="453"/>
    </location>
</feature>
<accession>A2E001</accession>
<evidence type="ECO:0000313" key="10">
    <source>
        <dbReference type="EMBL" id="EAY14060.1"/>
    </source>
</evidence>
<feature type="transmembrane region" description="Helical" evidence="9">
    <location>
        <begin position="242"/>
        <end position="261"/>
    </location>
</feature>
<reference evidence="10" key="1">
    <citation type="submission" date="2006-10" db="EMBL/GenBank/DDBJ databases">
        <authorList>
            <person name="Amadeo P."/>
            <person name="Zhao Q."/>
            <person name="Wortman J."/>
            <person name="Fraser-Liggett C."/>
            <person name="Carlton J."/>
        </authorList>
    </citation>
    <scope>NUCLEOTIDE SEQUENCE</scope>
    <source>
        <strain evidence="10">G3</strain>
    </source>
</reference>
<evidence type="ECO:0000256" key="7">
    <source>
        <dbReference type="ARBA" id="ARBA00023136"/>
    </source>
</evidence>
<proteinExistence type="inferred from homology"/>
<feature type="compositionally biased region" description="Basic and acidic residues" evidence="8">
    <location>
        <begin position="463"/>
        <end position="474"/>
    </location>
</feature>
<comment type="subcellular location">
    <subcellularLocation>
        <location evidence="1">Cell membrane</location>
        <topology evidence="1">Multi-pass membrane protein</topology>
    </subcellularLocation>
</comment>
<dbReference type="VEuPathDB" id="TrichDB:TVAGG3_0535990"/>
<dbReference type="InParanoid" id="A2E001"/>
<dbReference type="PANTHER" id="PTHR43549">
    <property type="entry name" value="MULTIDRUG RESISTANCE PROTEIN YPNP-RELATED"/>
    <property type="match status" value="1"/>
</dbReference>
<dbReference type="SMR" id="A2E001"/>
<keyword evidence="7 9" id="KW-0472">Membrane</keyword>
<protein>
    <recommendedName>
        <fullName evidence="12">MatE family protein</fullName>
    </recommendedName>
</protein>
<evidence type="ECO:0008006" key="12">
    <source>
        <dbReference type="Google" id="ProtNLM"/>
    </source>
</evidence>
<reference evidence="10" key="2">
    <citation type="journal article" date="2007" name="Science">
        <title>Draft genome sequence of the sexually transmitted pathogen Trichomonas vaginalis.</title>
        <authorList>
            <person name="Carlton J.M."/>
            <person name="Hirt R.P."/>
            <person name="Silva J.C."/>
            <person name="Delcher A.L."/>
            <person name="Schatz M."/>
            <person name="Zhao Q."/>
            <person name="Wortman J.R."/>
            <person name="Bidwell S.L."/>
            <person name="Alsmark U.C.M."/>
            <person name="Besteiro S."/>
            <person name="Sicheritz-Ponten T."/>
            <person name="Noel C.J."/>
            <person name="Dacks J.B."/>
            <person name="Foster P.G."/>
            <person name="Simillion C."/>
            <person name="Van de Peer Y."/>
            <person name="Miranda-Saavedra D."/>
            <person name="Barton G.J."/>
            <person name="Westrop G.D."/>
            <person name="Mueller S."/>
            <person name="Dessi D."/>
            <person name="Fiori P.L."/>
            <person name="Ren Q."/>
            <person name="Paulsen I."/>
            <person name="Zhang H."/>
            <person name="Bastida-Corcuera F.D."/>
            <person name="Simoes-Barbosa A."/>
            <person name="Brown M.T."/>
            <person name="Hayes R.D."/>
            <person name="Mukherjee M."/>
            <person name="Okumura C.Y."/>
            <person name="Schneider R."/>
            <person name="Smith A.J."/>
            <person name="Vanacova S."/>
            <person name="Villalvazo M."/>
            <person name="Haas B.J."/>
            <person name="Pertea M."/>
            <person name="Feldblyum T.V."/>
            <person name="Utterback T.R."/>
            <person name="Shu C.L."/>
            <person name="Osoegawa K."/>
            <person name="de Jong P.J."/>
            <person name="Hrdy I."/>
            <person name="Horvathova L."/>
            <person name="Zubacova Z."/>
            <person name="Dolezal P."/>
            <person name="Malik S.B."/>
            <person name="Logsdon J.M. Jr."/>
            <person name="Henze K."/>
            <person name="Gupta A."/>
            <person name="Wang C.C."/>
            <person name="Dunne R.L."/>
            <person name="Upcroft J.A."/>
            <person name="Upcroft P."/>
            <person name="White O."/>
            <person name="Salzberg S.L."/>
            <person name="Tang P."/>
            <person name="Chiu C.-H."/>
            <person name="Lee Y.-S."/>
            <person name="Embley T.M."/>
            <person name="Coombs G.H."/>
            <person name="Mottram J.C."/>
            <person name="Tachezy J."/>
            <person name="Fraser-Liggett C.M."/>
            <person name="Johnson P.J."/>
        </authorList>
    </citation>
    <scope>NUCLEOTIDE SEQUENCE [LARGE SCALE GENOMIC DNA]</scope>
    <source>
        <strain evidence="10">G3</strain>
    </source>
</reference>
<evidence type="ECO:0000256" key="9">
    <source>
        <dbReference type="SAM" id="Phobius"/>
    </source>
</evidence>
<name>A2E001_TRIV3</name>
<dbReference type="KEGG" id="tva:4772048"/>
<evidence type="ECO:0000256" key="4">
    <source>
        <dbReference type="ARBA" id="ARBA00022475"/>
    </source>
</evidence>
<feature type="transmembrane region" description="Helical" evidence="9">
    <location>
        <begin position="267"/>
        <end position="287"/>
    </location>
</feature>
<dbReference type="EMBL" id="DS113276">
    <property type="protein sequence ID" value="EAY14060.1"/>
    <property type="molecule type" value="Genomic_DNA"/>
</dbReference>
<dbReference type="Proteomes" id="UP000001542">
    <property type="component" value="Unassembled WGS sequence"/>
</dbReference>
<feature type="region of interest" description="Disordered" evidence="8">
    <location>
        <begin position="461"/>
        <end position="493"/>
    </location>
</feature>
<feature type="transmembrane region" description="Helical" evidence="9">
    <location>
        <begin position="141"/>
        <end position="162"/>
    </location>
</feature>
<dbReference type="Pfam" id="PF01554">
    <property type="entry name" value="MatE"/>
    <property type="match status" value="2"/>
</dbReference>
<dbReference type="InterPro" id="IPR002528">
    <property type="entry name" value="MATE_fam"/>
</dbReference>
<comment type="similarity">
    <text evidence="2">Belongs to the multi antimicrobial extrusion (MATE) (TC 2.A.66.1) family.</text>
</comment>
<feature type="transmembrane region" description="Helical" evidence="9">
    <location>
        <begin position="169"/>
        <end position="194"/>
    </location>
</feature>
<feature type="transmembrane region" description="Helical" evidence="9">
    <location>
        <begin position="102"/>
        <end position="121"/>
    </location>
</feature>
<evidence type="ECO:0000256" key="3">
    <source>
        <dbReference type="ARBA" id="ARBA00022448"/>
    </source>
</evidence>
<evidence type="ECO:0000256" key="5">
    <source>
        <dbReference type="ARBA" id="ARBA00022692"/>
    </source>
</evidence>
<keyword evidence="3" id="KW-0813">Transport</keyword>
<dbReference type="GO" id="GO:0005886">
    <property type="term" value="C:plasma membrane"/>
    <property type="evidence" value="ECO:0007669"/>
    <property type="project" value="UniProtKB-SubCell"/>
</dbReference>
<keyword evidence="6 9" id="KW-1133">Transmembrane helix</keyword>
<evidence type="ECO:0000313" key="11">
    <source>
        <dbReference type="Proteomes" id="UP000001542"/>
    </source>
</evidence>
<dbReference type="GO" id="GO:0042910">
    <property type="term" value="F:xenobiotic transmembrane transporter activity"/>
    <property type="evidence" value="ECO:0007669"/>
    <property type="project" value="InterPro"/>
</dbReference>
<keyword evidence="4" id="KW-1003">Cell membrane</keyword>
<keyword evidence="11" id="KW-1185">Reference proteome</keyword>
<dbReference type="OrthoDB" id="2126698at2759"/>
<keyword evidence="5 9" id="KW-0812">Transmembrane</keyword>
<feature type="transmembrane region" description="Helical" evidence="9">
    <location>
        <begin position="57"/>
        <end position="81"/>
    </location>
</feature>